<dbReference type="Gene3D" id="3.20.20.450">
    <property type="entry name" value="EAL domain"/>
    <property type="match status" value="1"/>
</dbReference>
<dbReference type="SMART" id="SM00052">
    <property type="entry name" value="EAL"/>
    <property type="match status" value="1"/>
</dbReference>
<keyword evidence="1" id="KW-0472">Membrane</keyword>
<dbReference type="InterPro" id="IPR001633">
    <property type="entry name" value="EAL_dom"/>
</dbReference>
<dbReference type="InterPro" id="IPR043128">
    <property type="entry name" value="Rev_trsase/Diguanyl_cyclase"/>
</dbReference>
<dbReference type="InterPro" id="IPR035919">
    <property type="entry name" value="EAL_sf"/>
</dbReference>
<dbReference type="InterPro" id="IPR029787">
    <property type="entry name" value="Nucleotide_cyclase"/>
</dbReference>
<sequence length="669" mass="71671">MTHFITRLRQLRHSDHAVAADVRATLVTSLYASPKSLVIGALTSTGIATVVAVTSGDRWLAGFAVLIGLVAALRIIGIVQRVPDQQDADVFAVDRGAAERPRAGQWEFYYRIGAFAFSALLGMFGLLTLTRTADGVLHLLSVTTAIGYAAGIAGRNAGRPTIALAQLCLASLPLAAGLFLSGEPLNAMLAVVIILFVLAMIDITLQTYEAILGATIAASEKTALAEHHAAFARRDDLTGVANRTAFREWFERRLHRLESTGELLSIHWIDLDRFKEINDSLGHLAGNVLLTEVAQRLQTAFVTDGGTIGVAGDAIVARLGGDEFAVVCAISARDDARTIADHILDLVAQPVAYAGRRLTVGASLGVAIAPIDGGDADTLLKHADLALYRAKESGRGAFCFYEPVMDEKIERTRALTSDLHGAIARGELWLAFQPIFDLATHRILSCETLLRWDSPCHGSVSPAEFIPIAEQSGLIVEIGAWVLREACRHARDWPDTVRVAVNLSPIQLLSPGLAKVLKDALDATGLAPGRLDLEVTESVLLDDIDASLAALSAINRMAVGTTLDDFGTGYSSLGYLTKFPFQTLKIDRSFITALDDNPASMAIIQTVVDLAATLGMQTVAEGIETQTQLTQLRRTRCTAVQGFLLARPMSASQVANLLADETPRMRALS</sequence>
<reference evidence="4 5" key="1">
    <citation type="submission" date="2018-04" db="EMBL/GenBank/DDBJ databases">
        <title>Genomic Encyclopedia of Type Strains, Phase III (KMG-III): the genomes of soil and plant-associated and newly described type strains.</title>
        <authorList>
            <person name="Whitman W."/>
        </authorList>
    </citation>
    <scope>NUCLEOTIDE SEQUENCE [LARGE SCALE GENOMIC DNA]</scope>
    <source>
        <strain evidence="4 5">NW12</strain>
    </source>
</reference>
<dbReference type="SMART" id="SM00267">
    <property type="entry name" value="GGDEF"/>
    <property type="match status" value="1"/>
</dbReference>
<dbReference type="NCBIfam" id="TIGR00254">
    <property type="entry name" value="GGDEF"/>
    <property type="match status" value="1"/>
</dbReference>
<dbReference type="SUPFAM" id="SSF55073">
    <property type="entry name" value="Nucleotide cyclase"/>
    <property type="match status" value="1"/>
</dbReference>
<feature type="transmembrane region" description="Helical" evidence="1">
    <location>
        <begin position="59"/>
        <end position="76"/>
    </location>
</feature>
<dbReference type="AlphaFoldDB" id="A0A2T4YVI7"/>
<dbReference type="Pfam" id="PF00563">
    <property type="entry name" value="EAL"/>
    <property type="match status" value="1"/>
</dbReference>
<feature type="domain" description="GGDEF" evidence="3">
    <location>
        <begin position="262"/>
        <end position="403"/>
    </location>
</feature>
<dbReference type="EMBL" id="PZZN01000001">
    <property type="protein sequence ID" value="PTM47809.1"/>
    <property type="molecule type" value="Genomic_DNA"/>
</dbReference>
<accession>A0A2T4YVI7</accession>
<keyword evidence="5" id="KW-1185">Reference proteome</keyword>
<feature type="transmembrane region" description="Helical" evidence="1">
    <location>
        <begin position="108"/>
        <end position="129"/>
    </location>
</feature>
<name>A0A2T4YVI7_9SPHN</name>
<keyword evidence="1" id="KW-1133">Transmembrane helix</keyword>
<dbReference type="Pfam" id="PF00990">
    <property type="entry name" value="GGDEF"/>
    <property type="match status" value="1"/>
</dbReference>
<dbReference type="PANTHER" id="PTHR44757">
    <property type="entry name" value="DIGUANYLATE CYCLASE DGCP"/>
    <property type="match status" value="1"/>
</dbReference>
<gene>
    <name evidence="4" type="ORF">C8J24_1212</name>
</gene>
<feature type="transmembrane region" description="Helical" evidence="1">
    <location>
        <begin position="135"/>
        <end position="154"/>
    </location>
</feature>
<proteinExistence type="predicted"/>
<dbReference type="Gene3D" id="3.30.70.270">
    <property type="match status" value="1"/>
</dbReference>
<evidence type="ECO:0000259" key="3">
    <source>
        <dbReference type="PROSITE" id="PS50887"/>
    </source>
</evidence>
<feature type="transmembrane region" description="Helical" evidence="1">
    <location>
        <begin position="187"/>
        <end position="205"/>
    </location>
</feature>
<dbReference type="CDD" id="cd01948">
    <property type="entry name" value="EAL"/>
    <property type="match status" value="1"/>
</dbReference>
<organism evidence="4 5">
    <name type="scientific">Sphingomonas aerolata</name>
    <dbReference type="NCBI Taxonomy" id="185951"/>
    <lineage>
        <taxon>Bacteria</taxon>
        <taxon>Pseudomonadati</taxon>
        <taxon>Pseudomonadota</taxon>
        <taxon>Alphaproteobacteria</taxon>
        <taxon>Sphingomonadales</taxon>
        <taxon>Sphingomonadaceae</taxon>
        <taxon>Sphingomonas</taxon>
    </lineage>
</organism>
<keyword evidence="1" id="KW-0812">Transmembrane</keyword>
<dbReference type="InterPro" id="IPR052155">
    <property type="entry name" value="Biofilm_reg_signaling"/>
</dbReference>
<evidence type="ECO:0000256" key="1">
    <source>
        <dbReference type="SAM" id="Phobius"/>
    </source>
</evidence>
<dbReference type="PROSITE" id="PS50883">
    <property type="entry name" value="EAL"/>
    <property type="match status" value="1"/>
</dbReference>
<evidence type="ECO:0000313" key="4">
    <source>
        <dbReference type="EMBL" id="PTM47809.1"/>
    </source>
</evidence>
<dbReference type="PROSITE" id="PS50887">
    <property type="entry name" value="GGDEF"/>
    <property type="match status" value="1"/>
</dbReference>
<dbReference type="CDD" id="cd01949">
    <property type="entry name" value="GGDEF"/>
    <property type="match status" value="1"/>
</dbReference>
<dbReference type="InterPro" id="IPR000160">
    <property type="entry name" value="GGDEF_dom"/>
</dbReference>
<feature type="transmembrane region" description="Helical" evidence="1">
    <location>
        <begin position="161"/>
        <end position="181"/>
    </location>
</feature>
<dbReference type="SUPFAM" id="SSF141868">
    <property type="entry name" value="EAL domain-like"/>
    <property type="match status" value="1"/>
</dbReference>
<dbReference type="RefSeq" id="WP_107930974.1">
    <property type="nucleotide sequence ID" value="NZ_PZZN01000001.1"/>
</dbReference>
<dbReference type="Proteomes" id="UP000240996">
    <property type="component" value="Unassembled WGS sequence"/>
</dbReference>
<feature type="domain" description="EAL" evidence="2">
    <location>
        <begin position="412"/>
        <end position="662"/>
    </location>
</feature>
<protein>
    <submittedName>
        <fullName evidence="4">Diguanylate cyclase/phosphodiesterase</fullName>
    </submittedName>
</protein>
<comment type="caution">
    <text evidence="4">The sequence shown here is derived from an EMBL/GenBank/DDBJ whole genome shotgun (WGS) entry which is preliminary data.</text>
</comment>
<dbReference type="PANTHER" id="PTHR44757:SF2">
    <property type="entry name" value="BIOFILM ARCHITECTURE MAINTENANCE PROTEIN MBAA"/>
    <property type="match status" value="1"/>
</dbReference>
<evidence type="ECO:0000259" key="2">
    <source>
        <dbReference type="PROSITE" id="PS50883"/>
    </source>
</evidence>
<evidence type="ECO:0000313" key="5">
    <source>
        <dbReference type="Proteomes" id="UP000240996"/>
    </source>
</evidence>